<proteinExistence type="predicted"/>
<evidence type="ECO:0000313" key="5">
    <source>
        <dbReference type="Proteomes" id="UP000441399"/>
    </source>
</evidence>
<dbReference type="PANTHER" id="PTHR43877">
    <property type="entry name" value="AMINOALKYLPHOSPHONATE N-ACETYLTRANSFERASE-RELATED-RELATED"/>
    <property type="match status" value="1"/>
</dbReference>
<dbReference type="OrthoDB" id="9803233at2"/>
<gene>
    <name evidence="4" type="ORF">OPDIPICF_02485</name>
</gene>
<keyword evidence="1" id="KW-0808">Transferase</keyword>
<feature type="domain" description="N-acetyltransferase" evidence="3">
    <location>
        <begin position="1"/>
        <end position="151"/>
    </location>
</feature>
<reference evidence="4 5" key="1">
    <citation type="submission" date="2019-11" db="EMBL/GenBank/DDBJ databases">
        <authorList>
            <person name="Holert J."/>
        </authorList>
    </citation>
    <scope>NUCLEOTIDE SEQUENCE [LARGE SCALE GENOMIC DNA]</scope>
    <source>
        <strain evidence="4">SB11_3</strain>
    </source>
</reference>
<dbReference type="InterPro" id="IPR000182">
    <property type="entry name" value="GNAT_dom"/>
</dbReference>
<accession>A0A5S9QTL2</accession>
<keyword evidence="5" id="KW-1185">Reference proteome</keyword>
<organism evidence="4 5">
    <name type="scientific">BD1-7 clade bacterium</name>
    <dbReference type="NCBI Taxonomy" id="2029982"/>
    <lineage>
        <taxon>Bacteria</taxon>
        <taxon>Pseudomonadati</taxon>
        <taxon>Pseudomonadota</taxon>
        <taxon>Gammaproteobacteria</taxon>
        <taxon>Cellvibrionales</taxon>
        <taxon>Spongiibacteraceae</taxon>
        <taxon>BD1-7 clade</taxon>
    </lineage>
</organism>
<dbReference type="Gene3D" id="3.40.630.30">
    <property type="match status" value="1"/>
</dbReference>
<keyword evidence="2" id="KW-0012">Acyltransferase</keyword>
<evidence type="ECO:0000256" key="1">
    <source>
        <dbReference type="ARBA" id="ARBA00022679"/>
    </source>
</evidence>
<evidence type="ECO:0000256" key="2">
    <source>
        <dbReference type="ARBA" id="ARBA00023315"/>
    </source>
</evidence>
<evidence type="ECO:0000259" key="3">
    <source>
        <dbReference type="PROSITE" id="PS51186"/>
    </source>
</evidence>
<dbReference type="AlphaFoldDB" id="A0A5S9QTL2"/>
<dbReference type="GO" id="GO:0016747">
    <property type="term" value="F:acyltransferase activity, transferring groups other than amino-acyl groups"/>
    <property type="evidence" value="ECO:0007669"/>
    <property type="project" value="InterPro"/>
</dbReference>
<evidence type="ECO:0000313" key="4">
    <source>
        <dbReference type="EMBL" id="CAA0121652.1"/>
    </source>
</evidence>
<dbReference type="Proteomes" id="UP000441399">
    <property type="component" value="Unassembled WGS sequence"/>
</dbReference>
<dbReference type="Pfam" id="PF00583">
    <property type="entry name" value="Acetyltransf_1"/>
    <property type="match status" value="1"/>
</dbReference>
<dbReference type="InterPro" id="IPR016181">
    <property type="entry name" value="Acyl_CoA_acyltransferase"/>
</dbReference>
<dbReference type="PROSITE" id="PS51186">
    <property type="entry name" value="GNAT"/>
    <property type="match status" value="1"/>
</dbReference>
<protein>
    <recommendedName>
        <fullName evidence="3">N-acetyltransferase domain-containing protein</fullName>
    </recommendedName>
</protein>
<dbReference type="EMBL" id="CACSIO010000045">
    <property type="protein sequence ID" value="CAA0121652.1"/>
    <property type="molecule type" value="Genomic_DNA"/>
</dbReference>
<dbReference type="InterPro" id="IPR050832">
    <property type="entry name" value="Bact_Acetyltransf"/>
</dbReference>
<sequence>MIKRINFDDDGVNVLLTQSDQYLMALYPSESCHLMSASALNNNHVDLLGYQHNGKLLGMIAMVNYATTSDAAYVELKRWVVHESARDKGIGRQLMHAAINAVAQTTTKVIRVETGIHQPDAIKVLEQEGFVRREPFGSYTDDPLSMYLQLNLE</sequence>
<dbReference type="SUPFAM" id="SSF55729">
    <property type="entry name" value="Acyl-CoA N-acyltransferases (Nat)"/>
    <property type="match status" value="1"/>
</dbReference>
<dbReference type="CDD" id="cd04301">
    <property type="entry name" value="NAT_SF"/>
    <property type="match status" value="1"/>
</dbReference>
<name>A0A5S9QTL2_9GAMM</name>
<dbReference type="PANTHER" id="PTHR43877:SF2">
    <property type="entry name" value="AMINOALKYLPHOSPHONATE N-ACETYLTRANSFERASE-RELATED"/>
    <property type="match status" value="1"/>
</dbReference>